<name>A0A1R1XQZ5_9FUNG</name>
<gene>
    <name evidence="2" type="ORF">AYI70_g6249</name>
</gene>
<organism evidence="2 3">
    <name type="scientific">Smittium culicis</name>
    <dbReference type="NCBI Taxonomy" id="133412"/>
    <lineage>
        <taxon>Eukaryota</taxon>
        <taxon>Fungi</taxon>
        <taxon>Fungi incertae sedis</taxon>
        <taxon>Zoopagomycota</taxon>
        <taxon>Kickxellomycotina</taxon>
        <taxon>Harpellomycetes</taxon>
        <taxon>Harpellales</taxon>
        <taxon>Legeriomycetaceae</taxon>
        <taxon>Smittium</taxon>
    </lineage>
</organism>
<comment type="caution">
    <text evidence="2">The sequence shown here is derived from an EMBL/GenBank/DDBJ whole genome shotgun (WGS) entry which is preliminary data.</text>
</comment>
<proteinExistence type="predicted"/>
<dbReference type="Proteomes" id="UP000187283">
    <property type="component" value="Unassembled WGS sequence"/>
</dbReference>
<keyword evidence="3" id="KW-1185">Reference proteome</keyword>
<feature type="region of interest" description="Disordered" evidence="1">
    <location>
        <begin position="111"/>
        <end position="161"/>
    </location>
</feature>
<protein>
    <submittedName>
        <fullName evidence="2">Uncharacterized protein</fullName>
    </submittedName>
</protein>
<dbReference type="EMBL" id="LSSN01002162">
    <property type="protein sequence ID" value="OMJ17009.1"/>
    <property type="molecule type" value="Genomic_DNA"/>
</dbReference>
<feature type="compositionally biased region" description="Low complexity" evidence="1">
    <location>
        <begin position="129"/>
        <end position="158"/>
    </location>
</feature>
<evidence type="ECO:0000256" key="1">
    <source>
        <dbReference type="SAM" id="MobiDB-lite"/>
    </source>
</evidence>
<sequence length="216" mass="22060">MTKFQGMGYNSGKFVLCEHNSASSCNRYVSLLGCPECTAMLSSGRVDAVLKRQLDAKIGQIEKRIAALAGRSAANGLWPKAVGAATTAVSTVTATAALVVSASAEAEAKAEANAGSGSEQPDVTCDSTADAAADAPAPALKEEGAAASSVPSAAPGVGERVQPSFSGNAVTAAAATPAKDASERAVPRVQVEYYQCPRCMVEIIGWDKHIAHFLKC</sequence>
<dbReference type="AlphaFoldDB" id="A0A1R1XQZ5"/>
<evidence type="ECO:0000313" key="3">
    <source>
        <dbReference type="Proteomes" id="UP000187283"/>
    </source>
</evidence>
<reference evidence="2 3" key="1">
    <citation type="submission" date="2017-01" db="EMBL/GenBank/DDBJ databases">
        <authorList>
            <person name="Mah S.A."/>
            <person name="Swanson W.J."/>
            <person name="Moy G.W."/>
            <person name="Vacquier V.D."/>
        </authorList>
    </citation>
    <scope>NUCLEOTIDE SEQUENCE [LARGE SCALE GENOMIC DNA]</scope>
    <source>
        <strain evidence="2 3">GSMNP</strain>
    </source>
</reference>
<accession>A0A1R1XQZ5</accession>
<evidence type="ECO:0000313" key="2">
    <source>
        <dbReference type="EMBL" id="OMJ17009.1"/>
    </source>
</evidence>